<keyword evidence="3 8" id="KW-0812">Transmembrane</keyword>
<feature type="transmembrane region" description="Helical" evidence="8">
    <location>
        <begin position="416"/>
        <end position="437"/>
    </location>
</feature>
<comment type="subcellular location">
    <subcellularLocation>
        <location evidence="1">Membrane</location>
        <topology evidence="1">Multi-pass membrane protein</topology>
    </subcellularLocation>
</comment>
<feature type="region of interest" description="Disordered" evidence="7">
    <location>
        <begin position="245"/>
        <end position="272"/>
    </location>
</feature>
<feature type="transmembrane region" description="Helical" evidence="8">
    <location>
        <begin position="15"/>
        <end position="38"/>
    </location>
</feature>
<evidence type="ECO:0000256" key="3">
    <source>
        <dbReference type="ARBA" id="ARBA00022692"/>
    </source>
</evidence>
<dbReference type="PANTHER" id="PTHR12745">
    <property type="entry name" value="SUPPRESSION OF TUMORIGENICITY 7"/>
    <property type="match status" value="1"/>
</dbReference>
<accession>A0ABR3I1U7</accession>
<sequence length="467" mass="50606">MWDSATFLGALTPKFYVALTGTSSLISGLILIFEWWYFRKYGTSFIEQAEGGAAAECKVWRNPMALLRGAEYGRLWTAARRAPLTYYDMNLSAQDHQAWFSCGAEGPAEEAMARAWREREPAARVAAARAALALRPDCAAALLLLAEEDAPTVQEAERVLKRAWRAAETAWRAHAALGGGACARRDAALLAHIKRRAAMCARRLGRLRDAARLFRELARDAPPALHALALHENLIEVGALRSSGAAGAHQAPRRHVRAPPRPPARRRAPQRAYADVQAVVARHVDAGAPRSATLVYTAALLRARAAAAAPPRSPQELLALEAIRRAIEFNPYVPEYLLELRPLTLPPEHVLKRGDSEAVAYAFFHLRHWRHADGALRHARAALAAAPRHGCVRCADRELLPAHHCAAAGGRRAPALLPLAAALCALTALLALVAHRWPHHAHQAARAAAAAAAGLHPARLHALLAAV</sequence>
<evidence type="ECO:0000313" key="10">
    <source>
        <dbReference type="Proteomes" id="UP001549920"/>
    </source>
</evidence>
<evidence type="ECO:0000256" key="6">
    <source>
        <dbReference type="ARBA" id="ARBA00040270"/>
    </source>
</evidence>
<evidence type="ECO:0000256" key="5">
    <source>
        <dbReference type="ARBA" id="ARBA00023136"/>
    </source>
</evidence>
<dbReference type="InterPro" id="IPR007311">
    <property type="entry name" value="ST7"/>
</dbReference>
<dbReference type="Proteomes" id="UP001549920">
    <property type="component" value="Unassembled WGS sequence"/>
</dbReference>
<keyword evidence="10" id="KW-1185">Reference proteome</keyword>
<keyword evidence="5 8" id="KW-0472">Membrane</keyword>
<keyword evidence="4 8" id="KW-1133">Transmembrane helix</keyword>
<protein>
    <recommendedName>
        <fullName evidence="6">Protein ST7 homolog</fullName>
    </recommendedName>
</protein>
<feature type="compositionally biased region" description="Basic residues" evidence="7">
    <location>
        <begin position="251"/>
        <end position="269"/>
    </location>
</feature>
<evidence type="ECO:0000256" key="1">
    <source>
        <dbReference type="ARBA" id="ARBA00004141"/>
    </source>
</evidence>
<evidence type="ECO:0000256" key="4">
    <source>
        <dbReference type="ARBA" id="ARBA00022989"/>
    </source>
</evidence>
<dbReference type="PANTHER" id="PTHR12745:SF6">
    <property type="entry name" value="PROTEIN ST7 HOMOLOG"/>
    <property type="match status" value="1"/>
</dbReference>
<dbReference type="EMBL" id="JBEUOH010000010">
    <property type="protein sequence ID" value="KAL0882724.1"/>
    <property type="molecule type" value="Genomic_DNA"/>
</dbReference>
<name>A0ABR3I1U7_LOXSC</name>
<evidence type="ECO:0000256" key="8">
    <source>
        <dbReference type="SAM" id="Phobius"/>
    </source>
</evidence>
<proteinExistence type="inferred from homology"/>
<organism evidence="9 10">
    <name type="scientific">Loxostege sticticalis</name>
    <name type="common">Beet webworm moth</name>
    <dbReference type="NCBI Taxonomy" id="481309"/>
    <lineage>
        <taxon>Eukaryota</taxon>
        <taxon>Metazoa</taxon>
        <taxon>Ecdysozoa</taxon>
        <taxon>Arthropoda</taxon>
        <taxon>Hexapoda</taxon>
        <taxon>Insecta</taxon>
        <taxon>Pterygota</taxon>
        <taxon>Neoptera</taxon>
        <taxon>Endopterygota</taxon>
        <taxon>Lepidoptera</taxon>
        <taxon>Glossata</taxon>
        <taxon>Ditrysia</taxon>
        <taxon>Pyraloidea</taxon>
        <taxon>Crambidae</taxon>
        <taxon>Pyraustinae</taxon>
        <taxon>Loxostege</taxon>
    </lineage>
</organism>
<comment type="caution">
    <text evidence="9">The sequence shown here is derived from an EMBL/GenBank/DDBJ whole genome shotgun (WGS) entry which is preliminary data.</text>
</comment>
<evidence type="ECO:0000256" key="7">
    <source>
        <dbReference type="SAM" id="MobiDB-lite"/>
    </source>
</evidence>
<evidence type="ECO:0000256" key="2">
    <source>
        <dbReference type="ARBA" id="ARBA00009751"/>
    </source>
</evidence>
<evidence type="ECO:0000313" key="9">
    <source>
        <dbReference type="EMBL" id="KAL0882724.1"/>
    </source>
</evidence>
<dbReference type="Pfam" id="PF04184">
    <property type="entry name" value="ST7"/>
    <property type="match status" value="3"/>
</dbReference>
<reference evidence="9 10" key="1">
    <citation type="submission" date="2024-06" db="EMBL/GenBank/DDBJ databases">
        <title>A chromosome-level genome assembly of beet webworm, Loxostege sticticalis.</title>
        <authorList>
            <person name="Zhang Y."/>
        </authorList>
    </citation>
    <scope>NUCLEOTIDE SEQUENCE [LARGE SCALE GENOMIC DNA]</scope>
    <source>
        <strain evidence="9">AQ026</strain>
        <tissue evidence="9">Whole body</tissue>
    </source>
</reference>
<comment type="similarity">
    <text evidence="2">Belongs to the ST7 family.</text>
</comment>
<gene>
    <name evidence="9" type="ORF">ABMA27_001147</name>
</gene>